<evidence type="ECO:0000256" key="1">
    <source>
        <dbReference type="SAM" id="MobiDB-lite"/>
    </source>
</evidence>
<feature type="compositionally biased region" description="Polar residues" evidence="1">
    <location>
        <begin position="197"/>
        <end position="208"/>
    </location>
</feature>
<gene>
    <name evidence="2" type="primary">Acey_s0017.g3402</name>
    <name evidence="2" type="ORF">Y032_0017g3402</name>
</gene>
<evidence type="ECO:0000313" key="2">
    <source>
        <dbReference type="EMBL" id="EYC22519.1"/>
    </source>
</evidence>
<dbReference type="Proteomes" id="UP000024635">
    <property type="component" value="Unassembled WGS sequence"/>
</dbReference>
<feature type="compositionally biased region" description="Basic and acidic residues" evidence="1">
    <location>
        <begin position="134"/>
        <end position="154"/>
    </location>
</feature>
<sequence>MDGCTGDVYATALLANSEGLSVSGRTATHPTSQAAQRMRWQRLQETDEERDRRLRAIRERARWRRAHETPEQRSKRLQADRERQKRARQQESREERAARLQKVMERQRAKRAQETIIERMERLHSETQQQRARRATESDEQRRIRLQKDRERKSGLRKHGKDEEDAVMVIAQAEEFAELCSTIGVGQLPEEDEQRNSKSALSSCSSTWGEGVSSLDGWSSDEEASISTMENVSLVNLGRQVLYDRSLKSMEDALNYFKSEGQKFGHANLDELRKKHMECSSDDLKYMIELIVGSETLAAQRYQNVLDINKDVSNMMGKMKRGTIRKSFFGMDTPKRQFTFHGQTPFKTVSINELYEKWRMSINVNDSEDHKLRRFIRHIMSEVVVEPSDVFRLTTRTRNNHDNLLMLPQEFRATLKGFVLHVCGEDDPTSDLSVTVDSMLTSVAKEIRRHPRKRGAPSDRSHPGSCYGGGMEGMPIVFVNAFEDAEGHSTEQSSESVRIRMDEEDSKSSNGKDSIPLLG</sequence>
<dbReference type="EMBL" id="JARK01001353">
    <property type="protein sequence ID" value="EYC22519.1"/>
    <property type="molecule type" value="Genomic_DNA"/>
</dbReference>
<comment type="caution">
    <text evidence="2">The sequence shown here is derived from an EMBL/GenBank/DDBJ whole genome shotgun (WGS) entry which is preliminary data.</text>
</comment>
<dbReference type="AlphaFoldDB" id="A0A016V4C2"/>
<feature type="region of interest" description="Disordered" evidence="1">
    <location>
        <begin position="483"/>
        <end position="519"/>
    </location>
</feature>
<feature type="compositionally biased region" description="Polar residues" evidence="1">
    <location>
        <begin position="18"/>
        <end position="35"/>
    </location>
</feature>
<feature type="region of interest" description="Disordered" evidence="1">
    <location>
        <begin position="189"/>
        <end position="216"/>
    </location>
</feature>
<feature type="region of interest" description="Disordered" evidence="1">
    <location>
        <begin position="446"/>
        <end position="467"/>
    </location>
</feature>
<proteinExistence type="predicted"/>
<protein>
    <submittedName>
        <fullName evidence="2">Uncharacterized protein</fullName>
    </submittedName>
</protein>
<evidence type="ECO:0000313" key="3">
    <source>
        <dbReference type="Proteomes" id="UP000024635"/>
    </source>
</evidence>
<accession>A0A016V4C2</accession>
<name>A0A016V4C2_9BILA</name>
<reference evidence="3" key="1">
    <citation type="journal article" date="2015" name="Nat. Genet.">
        <title>The genome and transcriptome of the zoonotic hookworm Ancylostoma ceylanicum identify infection-specific gene families.</title>
        <authorList>
            <person name="Schwarz E.M."/>
            <person name="Hu Y."/>
            <person name="Antoshechkin I."/>
            <person name="Miller M.M."/>
            <person name="Sternberg P.W."/>
            <person name="Aroian R.V."/>
        </authorList>
    </citation>
    <scope>NUCLEOTIDE SEQUENCE</scope>
    <source>
        <strain evidence="3">HY135</strain>
    </source>
</reference>
<keyword evidence="3" id="KW-1185">Reference proteome</keyword>
<feature type="compositionally biased region" description="Basic and acidic residues" evidence="1">
    <location>
        <begin position="42"/>
        <end position="125"/>
    </location>
</feature>
<dbReference type="OrthoDB" id="10057854at2759"/>
<organism evidence="2 3">
    <name type="scientific">Ancylostoma ceylanicum</name>
    <dbReference type="NCBI Taxonomy" id="53326"/>
    <lineage>
        <taxon>Eukaryota</taxon>
        <taxon>Metazoa</taxon>
        <taxon>Ecdysozoa</taxon>
        <taxon>Nematoda</taxon>
        <taxon>Chromadorea</taxon>
        <taxon>Rhabditida</taxon>
        <taxon>Rhabditina</taxon>
        <taxon>Rhabditomorpha</taxon>
        <taxon>Strongyloidea</taxon>
        <taxon>Ancylostomatidae</taxon>
        <taxon>Ancylostomatinae</taxon>
        <taxon>Ancylostoma</taxon>
    </lineage>
</organism>
<feature type="region of interest" description="Disordered" evidence="1">
    <location>
        <begin position="16"/>
        <end position="161"/>
    </location>
</feature>